<dbReference type="RefSeq" id="WP_176444468.1">
    <property type="nucleotide sequence ID" value="NZ_FZOW01000017.1"/>
</dbReference>
<keyword evidence="4 6" id="KW-1133">Transmembrane helix</keyword>
<dbReference type="GO" id="GO:0005886">
    <property type="term" value="C:plasma membrane"/>
    <property type="evidence" value="ECO:0007669"/>
    <property type="project" value="UniProtKB-SubCell"/>
</dbReference>
<keyword evidence="2" id="KW-1003">Cell membrane</keyword>
<sequence>MHDALAAWGVAAVLTLYTGVFLAALATCLSDSSRTAGRRAGWLAAIVVIPVVGPLVWLLGGRPNGQRA</sequence>
<comment type="subcellular location">
    <subcellularLocation>
        <location evidence="1">Cell membrane</location>
        <topology evidence="1">Multi-pass membrane protein</topology>
    </subcellularLocation>
</comment>
<dbReference type="AlphaFoldDB" id="A0A239MCV0"/>
<organism evidence="8 9">
    <name type="scientific">Rhodococcoides kyotonense</name>
    <dbReference type="NCBI Taxonomy" id="398843"/>
    <lineage>
        <taxon>Bacteria</taxon>
        <taxon>Bacillati</taxon>
        <taxon>Actinomycetota</taxon>
        <taxon>Actinomycetes</taxon>
        <taxon>Mycobacteriales</taxon>
        <taxon>Nocardiaceae</taxon>
        <taxon>Rhodococcoides</taxon>
    </lineage>
</organism>
<feature type="domain" description="Cardiolipin synthase N-terminal" evidence="7">
    <location>
        <begin position="21"/>
        <end position="62"/>
    </location>
</feature>
<evidence type="ECO:0000256" key="1">
    <source>
        <dbReference type="ARBA" id="ARBA00004651"/>
    </source>
</evidence>
<name>A0A239MCV0_9NOCA</name>
<dbReference type="EMBL" id="FZOW01000017">
    <property type="protein sequence ID" value="SNT40310.1"/>
    <property type="molecule type" value="Genomic_DNA"/>
</dbReference>
<feature type="transmembrane region" description="Helical" evidence="6">
    <location>
        <begin position="6"/>
        <end position="29"/>
    </location>
</feature>
<evidence type="ECO:0000256" key="4">
    <source>
        <dbReference type="ARBA" id="ARBA00022989"/>
    </source>
</evidence>
<keyword evidence="9" id="KW-1185">Reference proteome</keyword>
<accession>A0A239MCV0</accession>
<keyword evidence="3 6" id="KW-0812">Transmembrane</keyword>
<evidence type="ECO:0000313" key="9">
    <source>
        <dbReference type="Proteomes" id="UP000198327"/>
    </source>
</evidence>
<reference evidence="9" key="1">
    <citation type="submission" date="2017-06" db="EMBL/GenBank/DDBJ databases">
        <authorList>
            <person name="Varghese N."/>
            <person name="Submissions S."/>
        </authorList>
    </citation>
    <scope>NUCLEOTIDE SEQUENCE [LARGE SCALE GENOMIC DNA]</scope>
    <source>
        <strain evidence="9">JCM 23211</strain>
    </source>
</reference>
<dbReference type="Pfam" id="PF13396">
    <property type="entry name" value="PLDc_N"/>
    <property type="match status" value="1"/>
</dbReference>
<protein>
    <submittedName>
        <fullName evidence="8">Phospholipase_D-nuclease N-terminal</fullName>
    </submittedName>
</protein>
<evidence type="ECO:0000256" key="3">
    <source>
        <dbReference type="ARBA" id="ARBA00022692"/>
    </source>
</evidence>
<gene>
    <name evidence="8" type="ORF">SAMN05421642_11757</name>
</gene>
<evidence type="ECO:0000256" key="5">
    <source>
        <dbReference type="ARBA" id="ARBA00023136"/>
    </source>
</evidence>
<evidence type="ECO:0000313" key="8">
    <source>
        <dbReference type="EMBL" id="SNT40310.1"/>
    </source>
</evidence>
<proteinExistence type="predicted"/>
<evidence type="ECO:0000256" key="2">
    <source>
        <dbReference type="ARBA" id="ARBA00022475"/>
    </source>
</evidence>
<evidence type="ECO:0000259" key="7">
    <source>
        <dbReference type="Pfam" id="PF13396"/>
    </source>
</evidence>
<keyword evidence="5 6" id="KW-0472">Membrane</keyword>
<dbReference type="Proteomes" id="UP000198327">
    <property type="component" value="Unassembled WGS sequence"/>
</dbReference>
<feature type="transmembrane region" description="Helical" evidence="6">
    <location>
        <begin position="41"/>
        <end position="60"/>
    </location>
</feature>
<dbReference type="InterPro" id="IPR027379">
    <property type="entry name" value="CLS_N"/>
</dbReference>
<evidence type="ECO:0000256" key="6">
    <source>
        <dbReference type="SAM" id="Phobius"/>
    </source>
</evidence>